<feature type="region of interest" description="Disordered" evidence="1">
    <location>
        <begin position="188"/>
        <end position="240"/>
    </location>
</feature>
<evidence type="ECO:0000313" key="3">
    <source>
        <dbReference type="Proteomes" id="UP001172159"/>
    </source>
</evidence>
<proteinExistence type="predicted"/>
<dbReference type="Proteomes" id="UP001172159">
    <property type="component" value="Unassembled WGS sequence"/>
</dbReference>
<evidence type="ECO:0000313" key="2">
    <source>
        <dbReference type="EMBL" id="KAK0701413.1"/>
    </source>
</evidence>
<name>A0AA39ZPY2_9PEZI</name>
<sequence>MTTPESQPLDKPPPTHLSIILPSPSSSLTLTPTHLSRIHSLHIRIPTRLLPQIDPDLLPKPLYHSTDAQIFAEIGWAVSVLAALICNTLNEGGASSIHHENSFALITDKRIERSTNKRNLAVAVRFTLFRRNKKMVVVREGEERMEEGLPEGLEIKSGVHMPGVIALDFVEIRMGREVRAYARNVFLEGQDQNGPPPKESSSRMRLEGTLGLASSSSGGHGSEGDDDDDGSDGTLSPKEE</sequence>
<organism evidence="2 3">
    <name type="scientific">Apiosordaria backusii</name>
    <dbReference type="NCBI Taxonomy" id="314023"/>
    <lineage>
        <taxon>Eukaryota</taxon>
        <taxon>Fungi</taxon>
        <taxon>Dikarya</taxon>
        <taxon>Ascomycota</taxon>
        <taxon>Pezizomycotina</taxon>
        <taxon>Sordariomycetes</taxon>
        <taxon>Sordariomycetidae</taxon>
        <taxon>Sordariales</taxon>
        <taxon>Lasiosphaeriaceae</taxon>
        <taxon>Apiosordaria</taxon>
    </lineage>
</organism>
<reference evidence="2" key="1">
    <citation type="submission" date="2023-06" db="EMBL/GenBank/DDBJ databases">
        <title>Genome-scale phylogeny and comparative genomics of the fungal order Sordariales.</title>
        <authorList>
            <consortium name="Lawrence Berkeley National Laboratory"/>
            <person name="Hensen N."/>
            <person name="Bonometti L."/>
            <person name="Westerberg I."/>
            <person name="Brannstrom I.O."/>
            <person name="Guillou S."/>
            <person name="Cros-Aarteil S."/>
            <person name="Calhoun S."/>
            <person name="Haridas S."/>
            <person name="Kuo A."/>
            <person name="Mondo S."/>
            <person name="Pangilinan J."/>
            <person name="Riley R."/>
            <person name="Labutti K."/>
            <person name="Andreopoulos B."/>
            <person name="Lipzen A."/>
            <person name="Chen C."/>
            <person name="Yanf M."/>
            <person name="Daum C."/>
            <person name="Ng V."/>
            <person name="Clum A."/>
            <person name="Steindorff A."/>
            <person name="Ohm R."/>
            <person name="Martin F."/>
            <person name="Silar P."/>
            <person name="Natvig D."/>
            <person name="Lalanne C."/>
            <person name="Gautier V."/>
            <person name="Ament-Velasquez S.L."/>
            <person name="Kruys A."/>
            <person name="Hutchinson M.I."/>
            <person name="Powell A.J."/>
            <person name="Barry K."/>
            <person name="Miller A.N."/>
            <person name="Grigoriev I.V."/>
            <person name="Debuchy R."/>
            <person name="Gladieux P."/>
            <person name="Thoren M.H."/>
            <person name="Johannesson H."/>
        </authorList>
    </citation>
    <scope>NUCLEOTIDE SEQUENCE</scope>
    <source>
        <strain evidence="2">CBS 540.89</strain>
    </source>
</reference>
<evidence type="ECO:0000256" key="1">
    <source>
        <dbReference type="SAM" id="MobiDB-lite"/>
    </source>
</evidence>
<protein>
    <submittedName>
        <fullName evidence="2">Uncharacterized protein</fullName>
    </submittedName>
</protein>
<comment type="caution">
    <text evidence="2">The sequence shown here is derived from an EMBL/GenBank/DDBJ whole genome shotgun (WGS) entry which is preliminary data.</text>
</comment>
<dbReference type="AlphaFoldDB" id="A0AA39ZPY2"/>
<accession>A0AA39ZPY2</accession>
<gene>
    <name evidence="2" type="ORF">B0T21DRAFT_114940</name>
</gene>
<dbReference type="EMBL" id="JAUKTV010000028">
    <property type="protein sequence ID" value="KAK0701413.1"/>
    <property type="molecule type" value="Genomic_DNA"/>
</dbReference>
<keyword evidence="3" id="KW-1185">Reference proteome</keyword>